<reference evidence="4 5" key="1">
    <citation type="submission" date="2023-01" db="EMBL/GenBank/DDBJ databases">
        <title>Analysis of 21 Apiospora genomes using comparative genomics revels a genus with tremendous synthesis potential of carbohydrate active enzymes and secondary metabolites.</title>
        <authorList>
            <person name="Sorensen T."/>
        </authorList>
    </citation>
    <scope>NUCLEOTIDE SEQUENCE [LARGE SCALE GENOMIC DNA]</scope>
    <source>
        <strain evidence="4 5">CBS 83171</strain>
    </source>
</reference>
<evidence type="ECO:0000313" key="4">
    <source>
        <dbReference type="EMBL" id="KAK8045837.1"/>
    </source>
</evidence>
<accession>A0ABR1TGV5</accession>
<dbReference type="PANTHER" id="PTHR24198:SF165">
    <property type="entry name" value="ANKYRIN REPEAT-CONTAINING PROTEIN-RELATED"/>
    <property type="match status" value="1"/>
</dbReference>
<evidence type="ECO:0000256" key="3">
    <source>
        <dbReference type="PROSITE-ProRule" id="PRU00023"/>
    </source>
</evidence>
<name>A0ABR1TGV5_9PEZI</name>
<keyword evidence="1" id="KW-0677">Repeat</keyword>
<dbReference type="PRINTS" id="PR01415">
    <property type="entry name" value="ANKYRIN"/>
</dbReference>
<gene>
    <name evidence="4" type="ORF">PG996_013901</name>
</gene>
<dbReference type="EMBL" id="JAQQWM010000009">
    <property type="protein sequence ID" value="KAK8045837.1"/>
    <property type="molecule type" value="Genomic_DNA"/>
</dbReference>
<dbReference type="Pfam" id="PF12796">
    <property type="entry name" value="Ank_2"/>
    <property type="match status" value="2"/>
</dbReference>
<evidence type="ECO:0000313" key="5">
    <source>
        <dbReference type="Proteomes" id="UP001446871"/>
    </source>
</evidence>
<feature type="repeat" description="ANK" evidence="3">
    <location>
        <begin position="379"/>
        <end position="412"/>
    </location>
</feature>
<keyword evidence="2 3" id="KW-0040">ANK repeat</keyword>
<organism evidence="4 5">
    <name type="scientific">Apiospora saccharicola</name>
    <dbReference type="NCBI Taxonomy" id="335842"/>
    <lineage>
        <taxon>Eukaryota</taxon>
        <taxon>Fungi</taxon>
        <taxon>Dikarya</taxon>
        <taxon>Ascomycota</taxon>
        <taxon>Pezizomycotina</taxon>
        <taxon>Sordariomycetes</taxon>
        <taxon>Xylariomycetidae</taxon>
        <taxon>Amphisphaeriales</taxon>
        <taxon>Apiosporaceae</taxon>
        <taxon>Apiospora</taxon>
    </lineage>
</organism>
<feature type="repeat" description="ANK" evidence="3">
    <location>
        <begin position="154"/>
        <end position="186"/>
    </location>
</feature>
<dbReference type="SUPFAM" id="SSF48403">
    <property type="entry name" value="Ankyrin repeat"/>
    <property type="match status" value="2"/>
</dbReference>
<dbReference type="InterPro" id="IPR036770">
    <property type="entry name" value="Ankyrin_rpt-contain_sf"/>
</dbReference>
<feature type="repeat" description="ANK" evidence="3">
    <location>
        <begin position="413"/>
        <end position="445"/>
    </location>
</feature>
<evidence type="ECO:0000256" key="1">
    <source>
        <dbReference type="ARBA" id="ARBA00022737"/>
    </source>
</evidence>
<dbReference type="InterPro" id="IPR002110">
    <property type="entry name" value="Ankyrin_rpt"/>
</dbReference>
<dbReference type="PANTHER" id="PTHR24198">
    <property type="entry name" value="ANKYRIN REPEAT AND PROTEIN KINASE DOMAIN-CONTAINING PROTEIN"/>
    <property type="match status" value="1"/>
</dbReference>
<evidence type="ECO:0000256" key="2">
    <source>
        <dbReference type="ARBA" id="ARBA00023043"/>
    </source>
</evidence>
<keyword evidence="5" id="KW-1185">Reference proteome</keyword>
<dbReference type="PROSITE" id="PS50088">
    <property type="entry name" value="ANK_REPEAT"/>
    <property type="match status" value="4"/>
</dbReference>
<proteinExistence type="predicted"/>
<dbReference type="Gene3D" id="1.25.40.20">
    <property type="entry name" value="Ankyrin repeat-containing domain"/>
    <property type="match status" value="3"/>
</dbReference>
<dbReference type="SMART" id="SM00248">
    <property type="entry name" value="ANK"/>
    <property type="match status" value="7"/>
</dbReference>
<evidence type="ECO:0008006" key="6">
    <source>
        <dbReference type="Google" id="ProtNLM"/>
    </source>
</evidence>
<protein>
    <recommendedName>
        <fullName evidence="6">Ankyrin</fullName>
    </recommendedName>
</protein>
<sequence>MFGHHTTLPSSVPEQLKRSLFEAARTGDADSLEARLRQHDEAIHATNADDGFTLLHAATNAGQRHIVNLLILNKASLNAASKAGYTALMLATAGNRHYIMADLMEAGANPDGDSRRPKSQSCLHIAAAQDDQGEMGPLHMLLVRGARVHAKDAEGRTPLHIAVMNGRLQAAKALVAFGADYRLADKQGRTAQDYASELSDQSAATWSAIVKHWGKPDKQRSVKRSFKEITSLKKNWRGQFREMSFNSLLGAPNGQFDWIHVLSRASGLQLSRAAYESATDSPGEPREFCKYWKAIFWSHATLLEYALTIPIDCTANKDDLLLDHLIHKCEVGRYMVPIQVMERLLQLGANPNAVLPVPQHVSLRPNPLVLDGVMVLHGHSFTPLNVAVSRFVTNETIKMILDSGGDLEARTDEGLTPFLVAAQRGDHVGCQGLVDRGANTEARAHDGRSVCDILNGLLVVLPNRPDSMSGRKKIEAFLKKRQHDYSQ</sequence>
<dbReference type="Proteomes" id="UP001446871">
    <property type="component" value="Unassembled WGS sequence"/>
</dbReference>
<dbReference type="PROSITE" id="PS50297">
    <property type="entry name" value="ANK_REP_REGION"/>
    <property type="match status" value="2"/>
</dbReference>
<feature type="repeat" description="ANK" evidence="3">
    <location>
        <begin position="50"/>
        <end position="82"/>
    </location>
</feature>
<comment type="caution">
    <text evidence="4">The sequence shown here is derived from an EMBL/GenBank/DDBJ whole genome shotgun (WGS) entry which is preliminary data.</text>
</comment>